<evidence type="ECO:0000256" key="8">
    <source>
        <dbReference type="ARBA" id="ARBA00023014"/>
    </source>
</evidence>
<organism evidence="12 13">
    <name type="scientific">Tenacibaculum platacis</name>
    <dbReference type="NCBI Taxonomy" id="3137852"/>
    <lineage>
        <taxon>Bacteria</taxon>
        <taxon>Pseudomonadati</taxon>
        <taxon>Bacteroidota</taxon>
        <taxon>Flavobacteriia</taxon>
        <taxon>Flavobacteriales</taxon>
        <taxon>Flavobacteriaceae</taxon>
        <taxon>Tenacibaculum</taxon>
    </lineage>
</organism>
<evidence type="ECO:0000259" key="11">
    <source>
        <dbReference type="PROSITE" id="PS51384"/>
    </source>
</evidence>
<evidence type="ECO:0000256" key="2">
    <source>
        <dbReference type="ARBA" id="ARBA00022630"/>
    </source>
</evidence>
<dbReference type="EC" id="1.14.13.-" evidence="12"/>
<dbReference type="CDD" id="cd06214">
    <property type="entry name" value="PA_degradation_oxidoreductase_like"/>
    <property type="match status" value="1"/>
</dbReference>
<dbReference type="PROSITE" id="PS51085">
    <property type="entry name" value="2FE2S_FER_2"/>
    <property type="match status" value="1"/>
</dbReference>
<feature type="transmembrane region" description="Helical" evidence="9">
    <location>
        <begin position="117"/>
        <end position="136"/>
    </location>
</feature>
<feature type="transmembrane region" description="Helical" evidence="9">
    <location>
        <begin position="35"/>
        <end position="56"/>
    </location>
</feature>
<dbReference type="InterPro" id="IPR017938">
    <property type="entry name" value="Riboflavin_synthase-like_b-brl"/>
</dbReference>
<evidence type="ECO:0000256" key="6">
    <source>
        <dbReference type="ARBA" id="ARBA00023002"/>
    </source>
</evidence>
<dbReference type="PROSITE" id="PS00197">
    <property type="entry name" value="2FE2S_FER_1"/>
    <property type="match status" value="1"/>
</dbReference>
<dbReference type="InterPro" id="IPR036010">
    <property type="entry name" value="2Fe-2S_ferredoxin-like_sf"/>
</dbReference>
<evidence type="ECO:0000256" key="3">
    <source>
        <dbReference type="ARBA" id="ARBA00022714"/>
    </source>
</evidence>
<comment type="caution">
    <text evidence="12">The sequence shown here is derived from an EMBL/GenBank/DDBJ whole genome shotgun (WGS) entry which is preliminary data.</text>
</comment>
<evidence type="ECO:0000256" key="5">
    <source>
        <dbReference type="ARBA" id="ARBA00022827"/>
    </source>
</evidence>
<dbReference type="Gene3D" id="3.10.20.30">
    <property type="match status" value="1"/>
</dbReference>
<dbReference type="RefSeq" id="WP_348711109.1">
    <property type="nucleotide sequence ID" value="NZ_CAXIXY010000003.1"/>
</dbReference>
<dbReference type="Pfam" id="PF00175">
    <property type="entry name" value="NAD_binding_1"/>
    <property type="match status" value="1"/>
</dbReference>
<dbReference type="Pfam" id="PF00487">
    <property type="entry name" value="FA_desaturase"/>
    <property type="match status" value="1"/>
</dbReference>
<proteinExistence type="predicted"/>
<keyword evidence="8" id="KW-0411">Iron-sulfur</keyword>
<dbReference type="CDD" id="cd00207">
    <property type="entry name" value="fer2"/>
    <property type="match status" value="1"/>
</dbReference>
<dbReference type="InterPro" id="IPR001433">
    <property type="entry name" value="OxRdtase_FAD/NAD-bd"/>
</dbReference>
<dbReference type="InterPro" id="IPR001709">
    <property type="entry name" value="Flavoprot_Pyr_Nucl_cyt_Rdtase"/>
</dbReference>
<sequence>MVLNNKSTLAYPTLILFTVLLTSYGFLYYLFEASLINELTAIAIGAFLAYSMFTVVHESSHGNISRGIVKFHSLESLIGWIAGCFLFFPFSAFKVIHLKHHAHTNDSEEDPDGYVRGNNLLSVFLRCFTLIGHYYVTSLGGRSKENEAMRKTRVQTILFLGFILTILVLVIQFNLWYNFLVVFLLPALVAAPILGFTFDWLPHYPHHNMDKNYNTRIVKIPGLEFLSFFQSYHLIHHMYPRVPFYLYKKKFEFIEEDLKEKHSPVEGIGVEDLKIFNKRNTYVDVLEGRTWKYSLEVDLIRMLTHDAAEITFKKLDDIPFQFKAGQYVVISMLVDGEKVSRCYSICSNPNSGELKIGVKRVPEGKLSNRILDYLAVGKYVNVSGPFGTFNTQEDESVKNHLFIAGGSGITPIFSMIQKILDDSLSNIRLIYGCKSENDIMFHQELKELEKQYKNQFSLTITHDLMTATHQKELLDFKECINYYICGPTPMMEASQEVLASNGILSNRINIEEFSYQKETPSGQKFQITMNNKSFSVYESETILEGAKRNKVAIPYACSMGQCGTCTCELKDGEVTWKLDDQSVLLENEKKEGLILTCMCKPKSDIKLKS</sequence>
<evidence type="ECO:0000256" key="4">
    <source>
        <dbReference type="ARBA" id="ARBA00022723"/>
    </source>
</evidence>
<feature type="domain" description="FAD-binding FR-type" evidence="11">
    <location>
        <begin position="290"/>
        <end position="392"/>
    </location>
</feature>
<gene>
    <name evidence="12" type="ORF">T190607A01A_11227</name>
</gene>
<feature type="transmembrane region" description="Helical" evidence="9">
    <location>
        <begin position="183"/>
        <end position="201"/>
    </location>
</feature>
<dbReference type="InterPro" id="IPR012675">
    <property type="entry name" value="Beta-grasp_dom_sf"/>
</dbReference>
<dbReference type="SUPFAM" id="SSF63380">
    <property type="entry name" value="Riboflavin synthase domain-like"/>
    <property type="match status" value="1"/>
</dbReference>
<evidence type="ECO:0000256" key="9">
    <source>
        <dbReference type="SAM" id="Phobius"/>
    </source>
</evidence>
<evidence type="ECO:0000256" key="1">
    <source>
        <dbReference type="ARBA" id="ARBA00001974"/>
    </source>
</evidence>
<dbReference type="InterPro" id="IPR006058">
    <property type="entry name" value="2Fe2S_fd_BS"/>
</dbReference>
<dbReference type="Pfam" id="PF00970">
    <property type="entry name" value="FAD_binding_6"/>
    <property type="match status" value="1"/>
</dbReference>
<dbReference type="InterPro" id="IPR050415">
    <property type="entry name" value="MRET"/>
</dbReference>
<keyword evidence="5" id="KW-0274">FAD</keyword>
<keyword evidence="6 12" id="KW-0560">Oxidoreductase</keyword>
<dbReference type="PANTHER" id="PTHR47354:SF8">
    <property type="entry name" value="1,2-PHENYLACETYL-COA EPOXIDASE, SUBUNIT E"/>
    <property type="match status" value="1"/>
</dbReference>
<keyword evidence="3" id="KW-0001">2Fe-2S</keyword>
<dbReference type="InterPro" id="IPR039261">
    <property type="entry name" value="FNR_nucleotide-bd"/>
</dbReference>
<name>A0ABM9NWQ5_9FLAO</name>
<evidence type="ECO:0000259" key="10">
    <source>
        <dbReference type="PROSITE" id="PS51085"/>
    </source>
</evidence>
<keyword evidence="9" id="KW-0812">Transmembrane</keyword>
<keyword evidence="13" id="KW-1185">Reference proteome</keyword>
<dbReference type="Pfam" id="PF00111">
    <property type="entry name" value="Fer2"/>
    <property type="match status" value="1"/>
</dbReference>
<protein>
    <submittedName>
        <fullName evidence="12">Beta-carotene hydroxylase</fullName>
        <ecNumber evidence="12">1.14.13.-</ecNumber>
    </submittedName>
</protein>
<dbReference type="Gene3D" id="2.40.30.10">
    <property type="entry name" value="Translation factors"/>
    <property type="match status" value="1"/>
</dbReference>
<dbReference type="SUPFAM" id="SSF52343">
    <property type="entry name" value="Ferredoxin reductase-like, C-terminal NADP-linked domain"/>
    <property type="match status" value="1"/>
</dbReference>
<dbReference type="InterPro" id="IPR017927">
    <property type="entry name" value="FAD-bd_FR_type"/>
</dbReference>
<keyword evidence="9" id="KW-1133">Transmembrane helix</keyword>
<keyword evidence="9" id="KW-0472">Membrane</keyword>
<dbReference type="PROSITE" id="PS51384">
    <property type="entry name" value="FAD_FR"/>
    <property type="match status" value="1"/>
</dbReference>
<reference evidence="12 13" key="1">
    <citation type="submission" date="2024-05" db="EMBL/GenBank/DDBJ databases">
        <authorList>
            <person name="Duchaud E."/>
        </authorList>
    </citation>
    <scope>NUCLEOTIDE SEQUENCE [LARGE SCALE GENOMIC DNA]</scope>
    <source>
        <strain evidence="12">Ena-SAMPLE-TAB-13-05-2024-13:56:06:370-140302</strain>
    </source>
</reference>
<dbReference type="InterPro" id="IPR001041">
    <property type="entry name" value="2Fe-2S_ferredoxin-type"/>
</dbReference>
<evidence type="ECO:0000313" key="13">
    <source>
        <dbReference type="Proteomes" id="UP001497416"/>
    </source>
</evidence>
<dbReference type="InterPro" id="IPR008333">
    <property type="entry name" value="Cbr1-like_FAD-bd_dom"/>
</dbReference>
<evidence type="ECO:0000313" key="12">
    <source>
        <dbReference type="EMBL" id="CAL2081626.1"/>
    </source>
</evidence>
<feature type="domain" description="2Fe-2S ferredoxin-type" evidence="10">
    <location>
        <begin position="523"/>
        <end position="609"/>
    </location>
</feature>
<dbReference type="PRINTS" id="PR00406">
    <property type="entry name" value="CYTB5RDTASE"/>
</dbReference>
<keyword evidence="2" id="KW-0285">Flavoprotein</keyword>
<dbReference type="Gene3D" id="3.40.50.80">
    <property type="entry name" value="Nucleotide-binding domain of ferredoxin-NADP reductase (FNR) module"/>
    <property type="match status" value="1"/>
</dbReference>
<dbReference type="InterPro" id="IPR005804">
    <property type="entry name" value="FA_desaturase_dom"/>
</dbReference>
<dbReference type="EMBL" id="CAXIXY010000003">
    <property type="protein sequence ID" value="CAL2081626.1"/>
    <property type="molecule type" value="Genomic_DNA"/>
</dbReference>
<dbReference type="SUPFAM" id="SSF54292">
    <property type="entry name" value="2Fe-2S ferredoxin-like"/>
    <property type="match status" value="1"/>
</dbReference>
<dbReference type="Proteomes" id="UP001497416">
    <property type="component" value="Unassembled WGS sequence"/>
</dbReference>
<accession>A0ABM9NWQ5</accession>
<dbReference type="GO" id="GO:0016491">
    <property type="term" value="F:oxidoreductase activity"/>
    <property type="evidence" value="ECO:0007669"/>
    <property type="project" value="UniProtKB-KW"/>
</dbReference>
<dbReference type="PRINTS" id="PR00371">
    <property type="entry name" value="FPNCR"/>
</dbReference>
<feature type="transmembrane region" description="Helical" evidence="9">
    <location>
        <begin position="77"/>
        <end position="97"/>
    </location>
</feature>
<keyword evidence="4" id="KW-0479">Metal-binding</keyword>
<dbReference type="PANTHER" id="PTHR47354">
    <property type="entry name" value="NADH OXIDOREDUCTASE HCR"/>
    <property type="match status" value="1"/>
</dbReference>
<feature type="transmembrane region" description="Helical" evidence="9">
    <location>
        <begin position="9"/>
        <end position="29"/>
    </location>
</feature>
<keyword evidence="7" id="KW-0408">Iron</keyword>
<feature type="transmembrane region" description="Helical" evidence="9">
    <location>
        <begin position="157"/>
        <end position="177"/>
    </location>
</feature>
<comment type="cofactor">
    <cofactor evidence="1">
        <name>FAD</name>
        <dbReference type="ChEBI" id="CHEBI:57692"/>
    </cofactor>
</comment>
<evidence type="ECO:0000256" key="7">
    <source>
        <dbReference type="ARBA" id="ARBA00023004"/>
    </source>
</evidence>